<dbReference type="InterPro" id="IPR012337">
    <property type="entry name" value="RNaseH-like_sf"/>
</dbReference>
<proteinExistence type="predicted"/>
<dbReference type="Gene3D" id="3.30.420.10">
    <property type="entry name" value="Ribonuclease H-like superfamily/Ribonuclease H"/>
    <property type="match status" value="1"/>
</dbReference>
<dbReference type="Pfam" id="PF13482">
    <property type="entry name" value="RNase_H_2"/>
    <property type="match status" value="1"/>
</dbReference>
<sequence>MNNQAPYNEIVLDIETQNTFADVGGYFSDKLKISLMGVYFYETDSYETFLEGDLPKLWPRLERADRIIGFNQKSFDNPVINNYYAGDVNHIPQLDVLEVITGSLGYRVKLDSVAQATLGRGKTGHGLQAVEFWREGRLKELADYCLMDVKVTKEVYEFGKTYGFVKCADRGGTVMEIPVDFSVKEVLRAINLTMPF</sequence>
<dbReference type="Proteomes" id="UP000176932">
    <property type="component" value="Unassembled WGS sequence"/>
</dbReference>
<dbReference type="InterPro" id="IPR036397">
    <property type="entry name" value="RNaseH_sf"/>
</dbReference>
<protein>
    <recommendedName>
        <fullName evidence="1">YprB ribonuclease H-like domain-containing protein</fullName>
    </recommendedName>
</protein>
<evidence type="ECO:0000313" key="2">
    <source>
        <dbReference type="EMBL" id="OGL83297.1"/>
    </source>
</evidence>
<accession>A0A1F7UZW4</accession>
<dbReference type="GO" id="GO:0003676">
    <property type="term" value="F:nucleic acid binding"/>
    <property type="evidence" value="ECO:0007669"/>
    <property type="project" value="InterPro"/>
</dbReference>
<evidence type="ECO:0000259" key="1">
    <source>
        <dbReference type="Pfam" id="PF13482"/>
    </source>
</evidence>
<dbReference type="EMBL" id="MGEL01000027">
    <property type="protein sequence ID" value="OGL83297.1"/>
    <property type="molecule type" value="Genomic_DNA"/>
</dbReference>
<reference evidence="2 3" key="1">
    <citation type="journal article" date="2016" name="Nat. Commun.">
        <title>Thousands of microbial genomes shed light on interconnected biogeochemical processes in an aquifer system.</title>
        <authorList>
            <person name="Anantharaman K."/>
            <person name="Brown C.T."/>
            <person name="Hug L.A."/>
            <person name="Sharon I."/>
            <person name="Castelle C.J."/>
            <person name="Probst A.J."/>
            <person name="Thomas B.C."/>
            <person name="Singh A."/>
            <person name="Wilkins M.J."/>
            <person name="Karaoz U."/>
            <person name="Brodie E.L."/>
            <person name="Williams K.H."/>
            <person name="Hubbard S.S."/>
            <person name="Banfield J.F."/>
        </authorList>
    </citation>
    <scope>NUCLEOTIDE SEQUENCE [LARGE SCALE GENOMIC DNA]</scope>
</reference>
<feature type="domain" description="YprB ribonuclease H-like" evidence="1">
    <location>
        <begin position="12"/>
        <end position="157"/>
    </location>
</feature>
<dbReference type="SUPFAM" id="SSF53098">
    <property type="entry name" value="Ribonuclease H-like"/>
    <property type="match status" value="1"/>
</dbReference>
<dbReference type="AlphaFoldDB" id="A0A1F7UZW4"/>
<dbReference type="InterPro" id="IPR038720">
    <property type="entry name" value="YprB_RNase_H-like_dom"/>
</dbReference>
<organism evidence="2 3">
    <name type="scientific">Candidatus Uhrbacteria bacterium RIFCSPLOWO2_01_FULL_53_9</name>
    <dbReference type="NCBI Taxonomy" id="1802403"/>
    <lineage>
        <taxon>Bacteria</taxon>
        <taxon>Candidatus Uhriibacteriota</taxon>
    </lineage>
</organism>
<name>A0A1F7UZW4_9BACT</name>
<evidence type="ECO:0000313" key="3">
    <source>
        <dbReference type="Proteomes" id="UP000176932"/>
    </source>
</evidence>
<comment type="caution">
    <text evidence="2">The sequence shown here is derived from an EMBL/GenBank/DDBJ whole genome shotgun (WGS) entry which is preliminary data.</text>
</comment>
<gene>
    <name evidence="2" type="ORF">A3B32_01135</name>
</gene>